<evidence type="ECO:0000256" key="6">
    <source>
        <dbReference type="ARBA" id="ARBA00023136"/>
    </source>
</evidence>
<accession>A0AAJ7FP18</accession>
<sequence>MFQEPKMEYENVSDSNETYFLSANETITEDYIFDRTEVKVVFITLYSIVFLCCFFGNLLVILVVSFSRRLRSITNFFLANLAVADLCVGIFCVYQTLTNYLMNSWQLGNFLCKVYMFVHALSYTASIMILVVVCSERYLAIVHPMKCRAMLTRGRLRIVIGVVWLLAAVYASPRFIYVETINNELKAGGVDIICTANMNKHNKKVLDAVNLIFLYLLPLFLMCCLYTRIAVGLWRSGATLGGPGLVARARNGRVHHVHTSSRNVLRARRGVIRMLIAVVVMFAICNLPQHARILWLHWDSNYDPTADFSTILTVSTFLISYMNSCLNPLLYAFLSRNFRKGMKELLICSPRSQARRLGIGCTRGHICRHENGQNTNIPHSSVVRLSSAHDSPSTTHTITRQSTYDRSA</sequence>
<evidence type="ECO:0000313" key="16">
    <source>
        <dbReference type="RefSeq" id="XP_015601213.1"/>
    </source>
</evidence>
<evidence type="ECO:0000256" key="11">
    <source>
        <dbReference type="SAM" id="Phobius"/>
    </source>
</evidence>
<dbReference type="PANTHER" id="PTHR24243:SF224">
    <property type="entry name" value="G-PROTEIN COUPLED RECEPTOR 19-RELATED"/>
    <property type="match status" value="1"/>
</dbReference>
<proteinExistence type="inferred from homology"/>
<dbReference type="RefSeq" id="XP_015601212.1">
    <property type="nucleotide sequence ID" value="XM_015745726.2"/>
</dbReference>
<keyword evidence="4 11" id="KW-1133">Transmembrane helix</keyword>
<evidence type="ECO:0000256" key="3">
    <source>
        <dbReference type="ARBA" id="ARBA00022692"/>
    </source>
</evidence>
<dbReference type="KEGG" id="ccin:107270588"/>
<keyword evidence="5 9" id="KW-0297">G-protein coupled receptor</keyword>
<dbReference type="Gene3D" id="1.20.1070.10">
    <property type="entry name" value="Rhodopsin 7-helix transmembrane proteins"/>
    <property type="match status" value="1"/>
</dbReference>
<dbReference type="GO" id="GO:0005886">
    <property type="term" value="C:plasma membrane"/>
    <property type="evidence" value="ECO:0007669"/>
    <property type="project" value="TreeGrafter"/>
</dbReference>
<keyword evidence="6 11" id="KW-0472">Membrane</keyword>
<evidence type="ECO:0000256" key="2">
    <source>
        <dbReference type="ARBA" id="ARBA00010663"/>
    </source>
</evidence>
<dbReference type="PRINTS" id="PR00237">
    <property type="entry name" value="GPCRRHODOPSN"/>
</dbReference>
<feature type="transmembrane region" description="Helical" evidence="11">
    <location>
        <begin position="40"/>
        <end position="64"/>
    </location>
</feature>
<dbReference type="GO" id="GO:0004983">
    <property type="term" value="F:neuropeptide Y receptor activity"/>
    <property type="evidence" value="ECO:0007669"/>
    <property type="project" value="InterPro"/>
</dbReference>
<keyword evidence="3 9" id="KW-0812">Transmembrane</keyword>
<evidence type="ECO:0000256" key="8">
    <source>
        <dbReference type="ARBA" id="ARBA00023224"/>
    </source>
</evidence>
<evidence type="ECO:0000256" key="1">
    <source>
        <dbReference type="ARBA" id="ARBA00004141"/>
    </source>
</evidence>
<comment type="similarity">
    <text evidence="2 9">Belongs to the G-protein coupled receptor 1 family.</text>
</comment>
<protein>
    <submittedName>
        <fullName evidence="14 15">Trissin receptor</fullName>
    </submittedName>
</protein>
<feature type="transmembrane region" description="Helical" evidence="11">
    <location>
        <begin position="311"/>
        <end position="334"/>
    </location>
</feature>
<feature type="transmembrane region" description="Helical" evidence="11">
    <location>
        <begin position="271"/>
        <end position="291"/>
    </location>
</feature>
<gene>
    <name evidence="14 15 16" type="primary">LOC107270588</name>
</gene>
<dbReference type="PANTHER" id="PTHR24243">
    <property type="entry name" value="G-PROTEIN COUPLED RECEPTOR"/>
    <property type="match status" value="1"/>
</dbReference>
<evidence type="ECO:0000256" key="7">
    <source>
        <dbReference type="ARBA" id="ARBA00023170"/>
    </source>
</evidence>
<keyword evidence="7 9" id="KW-0675">Receptor</keyword>
<evidence type="ECO:0000259" key="12">
    <source>
        <dbReference type="PROSITE" id="PS50262"/>
    </source>
</evidence>
<dbReference type="PRINTS" id="PR01012">
    <property type="entry name" value="NRPEPTIDEYR"/>
</dbReference>
<organism evidence="13 15">
    <name type="scientific">Cephus cinctus</name>
    <name type="common">Wheat stem sawfly</name>
    <dbReference type="NCBI Taxonomy" id="211228"/>
    <lineage>
        <taxon>Eukaryota</taxon>
        <taxon>Metazoa</taxon>
        <taxon>Ecdysozoa</taxon>
        <taxon>Arthropoda</taxon>
        <taxon>Hexapoda</taxon>
        <taxon>Insecta</taxon>
        <taxon>Pterygota</taxon>
        <taxon>Neoptera</taxon>
        <taxon>Endopterygota</taxon>
        <taxon>Hymenoptera</taxon>
        <taxon>Cephoidea</taxon>
        <taxon>Cephidae</taxon>
        <taxon>Cephus</taxon>
    </lineage>
</organism>
<reference evidence="14 15" key="1">
    <citation type="submission" date="2025-04" db="UniProtKB">
        <authorList>
            <consortium name="RefSeq"/>
        </authorList>
    </citation>
    <scope>IDENTIFICATION</scope>
</reference>
<feature type="transmembrane region" description="Helical" evidence="11">
    <location>
        <begin position="156"/>
        <end position="176"/>
    </location>
</feature>
<dbReference type="Proteomes" id="UP000694920">
    <property type="component" value="Unplaced"/>
</dbReference>
<dbReference type="PROSITE" id="PS50262">
    <property type="entry name" value="G_PROTEIN_RECEP_F1_2"/>
    <property type="match status" value="1"/>
</dbReference>
<evidence type="ECO:0000256" key="4">
    <source>
        <dbReference type="ARBA" id="ARBA00022989"/>
    </source>
</evidence>
<dbReference type="InterPro" id="IPR017452">
    <property type="entry name" value="GPCR_Rhodpsn_7TM"/>
</dbReference>
<feature type="transmembrane region" description="Helical" evidence="11">
    <location>
        <begin position="117"/>
        <end position="135"/>
    </location>
</feature>
<dbReference type="InterPro" id="IPR000611">
    <property type="entry name" value="NPY_rcpt"/>
</dbReference>
<keyword evidence="8 9" id="KW-0807">Transducer</keyword>
<evidence type="ECO:0000313" key="13">
    <source>
        <dbReference type="Proteomes" id="UP000694920"/>
    </source>
</evidence>
<feature type="transmembrane region" description="Helical" evidence="11">
    <location>
        <begin position="208"/>
        <end position="227"/>
    </location>
</feature>
<comment type="subcellular location">
    <subcellularLocation>
        <location evidence="1">Membrane</location>
        <topology evidence="1">Multi-pass membrane protein</topology>
    </subcellularLocation>
</comment>
<dbReference type="RefSeq" id="XP_015601210.1">
    <property type="nucleotide sequence ID" value="XM_015745724.2"/>
</dbReference>
<feature type="region of interest" description="Disordered" evidence="10">
    <location>
        <begin position="386"/>
        <end position="408"/>
    </location>
</feature>
<feature type="compositionally biased region" description="Polar residues" evidence="10">
    <location>
        <begin position="388"/>
        <end position="408"/>
    </location>
</feature>
<feature type="domain" description="G-protein coupled receptors family 1 profile" evidence="12">
    <location>
        <begin position="56"/>
        <end position="331"/>
    </location>
</feature>
<dbReference type="AlphaFoldDB" id="A0AAJ7FP18"/>
<feature type="transmembrane region" description="Helical" evidence="11">
    <location>
        <begin position="76"/>
        <end position="97"/>
    </location>
</feature>
<evidence type="ECO:0000256" key="9">
    <source>
        <dbReference type="RuleBase" id="RU000688"/>
    </source>
</evidence>
<dbReference type="SUPFAM" id="SSF81321">
    <property type="entry name" value="Family A G protein-coupled receptor-like"/>
    <property type="match status" value="1"/>
</dbReference>
<dbReference type="RefSeq" id="XP_015601213.1">
    <property type="nucleotide sequence ID" value="XM_015745727.2"/>
</dbReference>
<keyword evidence="13" id="KW-1185">Reference proteome</keyword>
<evidence type="ECO:0000256" key="10">
    <source>
        <dbReference type="SAM" id="MobiDB-lite"/>
    </source>
</evidence>
<dbReference type="PROSITE" id="PS00237">
    <property type="entry name" value="G_PROTEIN_RECEP_F1_1"/>
    <property type="match status" value="1"/>
</dbReference>
<evidence type="ECO:0000256" key="5">
    <source>
        <dbReference type="ARBA" id="ARBA00023040"/>
    </source>
</evidence>
<evidence type="ECO:0000313" key="14">
    <source>
        <dbReference type="RefSeq" id="XP_015601210.1"/>
    </source>
</evidence>
<dbReference type="InterPro" id="IPR000276">
    <property type="entry name" value="GPCR_Rhodpsn"/>
</dbReference>
<dbReference type="GeneID" id="107270588"/>
<dbReference type="Pfam" id="PF00001">
    <property type="entry name" value="7tm_1"/>
    <property type="match status" value="1"/>
</dbReference>
<name>A0AAJ7FP18_CEPCN</name>
<evidence type="ECO:0000313" key="15">
    <source>
        <dbReference type="RefSeq" id="XP_015601212.1"/>
    </source>
</evidence>